<dbReference type="SUPFAM" id="SSF55961">
    <property type="entry name" value="Bet v1-like"/>
    <property type="match status" value="1"/>
</dbReference>
<name>A0A401UFW0_9BACT</name>
<reference evidence="3 4" key="1">
    <citation type="submission" date="2018-11" db="EMBL/GenBank/DDBJ databases">
        <title>Chryseotalea sanarue gen. nov., sp., nov., a member of the family Cytophagaceae, isolated from a brackish lake in Hamamatsu Japan.</title>
        <authorList>
            <person name="Maejima Y."/>
            <person name="Iino T."/>
            <person name="Muraguchi Y."/>
            <person name="Fukuda K."/>
            <person name="Ohkuma M."/>
            <person name="Moriuchi R."/>
            <person name="Dohra H."/>
            <person name="Kimbara K."/>
            <person name="Shintani M."/>
        </authorList>
    </citation>
    <scope>NUCLEOTIDE SEQUENCE [LARGE SCALE GENOMIC DNA]</scope>
    <source>
        <strain evidence="3 4">Ys</strain>
    </source>
</reference>
<dbReference type="OrthoDB" id="2355173at2"/>
<proteinExistence type="inferred from homology"/>
<sequence length="140" mass="16200">MATNISTIKIKASVQRVWDILTKPEFVKLWQYGSELLTDWKVGSDIKFKTQWEGKIFEQWGKILEVRQNELIKYSLFAPRPDLEDKPENYFVMNYILTADSGQTNLEIIQNDNRPGAVQEEPQGEDNPILKGLKQIAEAE</sequence>
<dbReference type="EMBL" id="BHXQ01000025">
    <property type="protein sequence ID" value="GCC53734.1"/>
    <property type="molecule type" value="Genomic_DNA"/>
</dbReference>
<protein>
    <submittedName>
        <fullName evidence="3">ATPase</fullName>
    </submittedName>
</protein>
<keyword evidence="4" id="KW-1185">Reference proteome</keyword>
<dbReference type="InterPro" id="IPR013538">
    <property type="entry name" value="ASHA1/2-like_C"/>
</dbReference>
<evidence type="ECO:0000256" key="1">
    <source>
        <dbReference type="ARBA" id="ARBA00006817"/>
    </source>
</evidence>
<gene>
    <name evidence="3" type="ORF">SanaruYs_39830</name>
</gene>
<evidence type="ECO:0000313" key="3">
    <source>
        <dbReference type="EMBL" id="GCC53734.1"/>
    </source>
</evidence>
<accession>A0A401UFW0</accession>
<dbReference type="Gene3D" id="3.30.530.20">
    <property type="match status" value="1"/>
</dbReference>
<comment type="similarity">
    <text evidence="1">Belongs to the AHA1 family.</text>
</comment>
<organism evidence="3 4">
    <name type="scientific">Chryseotalea sanaruensis</name>
    <dbReference type="NCBI Taxonomy" id="2482724"/>
    <lineage>
        <taxon>Bacteria</taxon>
        <taxon>Pseudomonadati</taxon>
        <taxon>Bacteroidota</taxon>
        <taxon>Cytophagia</taxon>
        <taxon>Cytophagales</taxon>
        <taxon>Chryseotaleaceae</taxon>
        <taxon>Chryseotalea</taxon>
    </lineage>
</organism>
<feature type="domain" description="Activator of Hsp90 ATPase homologue 1/2-like C-terminal" evidence="2">
    <location>
        <begin position="11"/>
        <end position="121"/>
    </location>
</feature>
<dbReference type="Pfam" id="PF08327">
    <property type="entry name" value="AHSA1"/>
    <property type="match status" value="1"/>
</dbReference>
<evidence type="ECO:0000313" key="4">
    <source>
        <dbReference type="Proteomes" id="UP000288227"/>
    </source>
</evidence>
<comment type="caution">
    <text evidence="3">The sequence shown here is derived from an EMBL/GenBank/DDBJ whole genome shotgun (WGS) entry which is preliminary data.</text>
</comment>
<dbReference type="RefSeq" id="WP_127124391.1">
    <property type="nucleotide sequence ID" value="NZ_BHXQ01000025.1"/>
</dbReference>
<dbReference type="AlphaFoldDB" id="A0A401UFW0"/>
<evidence type="ECO:0000259" key="2">
    <source>
        <dbReference type="Pfam" id="PF08327"/>
    </source>
</evidence>
<dbReference type="Proteomes" id="UP000288227">
    <property type="component" value="Unassembled WGS sequence"/>
</dbReference>
<dbReference type="InterPro" id="IPR023393">
    <property type="entry name" value="START-like_dom_sf"/>
</dbReference>
<dbReference type="CDD" id="cd07814">
    <property type="entry name" value="SRPBCC_CalC_Aha1-like"/>
    <property type="match status" value="1"/>
</dbReference>